<evidence type="ECO:0000313" key="1">
    <source>
        <dbReference type="EMBL" id="MBP1897013.1"/>
    </source>
</evidence>
<gene>
    <name evidence="1" type="ORF">J2Z18_006158</name>
</gene>
<sequence>MIRVYERKGRSMLKPQNEMHLFNKGIHHTSKTAFFLNVIGGKAV</sequence>
<accession>A0ABS4FL68</accession>
<keyword evidence="2" id="KW-1185">Reference proteome</keyword>
<organism evidence="1 2">
    <name type="scientific">Paenibacillus lactis</name>
    <dbReference type="NCBI Taxonomy" id="228574"/>
    <lineage>
        <taxon>Bacteria</taxon>
        <taxon>Bacillati</taxon>
        <taxon>Bacillota</taxon>
        <taxon>Bacilli</taxon>
        <taxon>Bacillales</taxon>
        <taxon>Paenibacillaceae</taxon>
        <taxon>Paenibacillus</taxon>
    </lineage>
</organism>
<reference evidence="1 2" key="1">
    <citation type="submission" date="2021-03" db="EMBL/GenBank/DDBJ databases">
        <title>Genomic Encyclopedia of Type Strains, Phase IV (KMG-IV): sequencing the most valuable type-strain genomes for metagenomic binning, comparative biology and taxonomic classification.</title>
        <authorList>
            <person name="Goeker M."/>
        </authorList>
    </citation>
    <scope>NUCLEOTIDE SEQUENCE [LARGE SCALE GENOMIC DNA]</scope>
    <source>
        <strain evidence="1 2">DSM 15596</strain>
    </source>
</reference>
<evidence type="ECO:0000313" key="2">
    <source>
        <dbReference type="Proteomes" id="UP000706926"/>
    </source>
</evidence>
<comment type="caution">
    <text evidence="1">The sequence shown here is derived from an EMBL/GenBank/DDBJ whole genome shotgun (WGS) entry which is preliminary data.</text>
</comment>
<protein>
    <submittedName>
        <fullName evidence="1">Uncharacterized protein</fullName>
    </submittedName>
</protein>
<dbReference type="Proteomes" id="UP000706926">
    <property type="component" value="Unassembled WGS sequence"/>
</dbReference>
<name>A0ABS4FL68_9BACL</name>
<dbReference type="EMBL" id="JAGGKI010000037">
    <property type="protein sequence ID" value="MBP1897013.1"/>
    <property type="molecule type" value="Genomic_DNA"/>
</dbReference>
<proteinExistence type="predicted"/>